<keyword evidence="1" id="KW-0812">Transmembrane</keyword>
<keyword evidence="4" id="KW-1185">Reference proteome</keyword>
<dbReference type="OrthoDB" id="7691500at2"/>
<dbReference type="RefSeq" id="WP_106204720.1">
    <property type="nucleotide sequence ID" value="NZ_PVTD01000003.1"/>
</dbReference>
<dbReference type="Pfam" id="PF07835">
    <property type="entry name" value="COX4_pro_2"/>
    <property type="match status" value="1"/>
</dbReference>
<feature type="domain" description="Cytochrome c oxidase subunit IV bacterial aa3 type" evidence="2">
    <location>
        <begin position="6"/>
        <end position="44"/>
    </location>
</feature>
<organism evidence="3 4">
    <name type="scientific">Aliiruegeria haliotis</name>
    <dbReference type="NCBI Taxonomy" id="1280846"/>
    <lineage>
        <taxon>Bacteria</taxon>
        <taxon>Pseudomonadati</taxon>
        <taxon>Pseudomonadota</taxon>
        <taxon>Alphaproteobacteria</taxon>
        <taxon>Rhodobacterales</taxon>
        <taxon>Roseobacteraceae</taxon>
        <taxon>Aliiruegeria</taxon>
    </lineage>
</organism>
<gene>
    <name evidence="3" type="ORF">CLV78_103210</name>
</gene>
<dbReference type="Proteomes" id="UP000239480">
    <property type="component" value="Unassembled WGS sequence"/>
</dbReference>
<dbReference type="EMBL" id="PVTD01000003">
    <property type="protein sequence ID" value="PRY24344.1"/>
    <property type="molecule type" value="Genomic_DNA"/>
</dbReference>
<dbReference type="SUPFAM" id="SSF81469">
    <property type="entry name" value="Bacterial aa3 type cytochrome c oxidase subunit IV"/>
    <property type="match status" value="1"/>
</dbReference>
<dbReference type="InterPro" id="IPR012422">
    <property type="entry name" value="Cyt_c_oxidase_su4_bac-aa3"/>
</dbReference>
<feature type="transmembrane region" description="Helical" evidence="1">
    <location>
        <begin position="23"/>
        <end position="44"/>
    </location>
</feature>
<proteinExistence type="predicted"/>
<reference evidence="3 4" key="1">
    <citation type="submission" date="2018-03" db="EMBL/GenBank/DDBJ databases">
        <title>Genomic Encyclopedia of Archaeal and Bacterial Type Strains, Phase II (KMG-II): from individual species to whole genera.</title>
        <authorList>
            <person name="Goeker M."/>
        </authorList>
    </citation>
    <scope>NUCLEOTIDE SEQUENCE [LARGE SCALE GENOMIC DNA]</scope>
    <source>
        <strain evidence="3 4">DSM 29328</strain>
    </source>
</reference>
<name>A0A2T0RT35_9RHOB</name>
<dbReference type="Gene3D" id="1.20.5.160">
    <property type="entry name" value="Bacterial aa3 type cytochrome c oxidase subunit IV"/>
    <property type="match status" value="1"/>
</dbReference>
<evidence type="ECO:0000313" key="3">
    <source>
        <dbReference type="EMBL" id="PRY24344.1"/>
    </source>
</evidence>
<accession>A0A2T0RT35</accession>
<protein>
    <submittedName>
        <fullName evidence="3">Aa3 type cytochrome c oxidase subunit IV</fullName>
    </submittedName>
</protein>
<keyword evidence="1" id="KW-0472">Membrane</keyword>
<comment type="caution">
    <text evidence="3">The sequence shown here is derived from an EMBL/GenBank/DDBJ whole genome shotgun (WGS) entry which is preliminary data.</text>
</comment>
<dbReference type="AlphaFoldDB" id="A0A2T0RT35"/>
<sequence>MADSKYEHGSMDISVQEKTFDGFIRMVTWGAVISILLLIFIGLVNG</sequence>
<evidence type="ECO:0000256" key="1">
    <source>
        <dbReference type="SAM" id="Phobius"/>
    </source>
</evidence>
<evidence type="ECO:0000259" key="2">
    <source>
        <dbReference type="Pfam" id="PF07835"/>
    </source>
</evidence>
<keyword evidence="1" id="KW-1133">Transmembrane helix</keyword>
<evidence type="ECO:0000313" key="4">
    <source>
        <dbReference type="Proteomes" id="UP000239480"/>
    </source>
</evidence>
<dbReference type="InterPro" id="IPR036596">
    <property type="entry name" value="Cyt-C_aa3_sf"/>
</dbReference>